<dbReference type="GeneID" id="111026101"/>
<keyword evidence="7" id="KW-1185">Reference proteome</keyword>
<evidence type="ECO:0000313" key="8">
    <source>
        <dbReference type="RefSeq" id="XP_022159784.1"/>
    </source>
</evidence>
<feature type="domain" description="RING-CH-type" evidence="6">
    <location>
        <begin position="89"/>
        <end position="149"/>
    </location>
</feature>
<dbReference type="PROSITE" id="PS51292">
    <property type="entry name" value="ZF_RING_CH"/>
    <property type="match status" value="1"/>
</dbReference>
<dbReference type="PANTHER" id="PTHR46214:SF16">
    <property type="entry name" value="OS10G0481450 PROTEIN"/>
    <property type="match status" value="1"/>
</dbReference>
<dbReference type="PANTHER" id="PTHR46214">
    <property type="entry name" value="ZINC FINGER, RING-CH-TYPE"/>
    <property type="match status" value="1"/>
</dbReference>
<keyword evidence="5" id="KW-0472">Membrane</keyword>
<name>A0A6J1E3C4_MOMCH</name>
<keyword evidence="2" id="KW-0863">Zinc-finger</keyword>
<dbReference type="CDD" id="cd16495">
    <property type="entry name" value="RING_CH-C4HC3_MARCH"/>
    <property type="match status" value="1"/>
</dbReference>
<proteinExistence type="predicted"/>
<feature type="transmembrane region" description="Helical" evidence="5">
    <location>
        <begin position="211"/>
        <end position="231"/>
    </location>
</feature>
<evidence type="ECO:0000256" key="3">
    <source>
        <dbReference type="ARBA" id="ARBA00022833"/>
    </source>
</evidence>
<dbReference type="InterPro" id="IPR013083">
    <property type="entry name" value="Znf_RING/FYVE/PHD"/>
</dbReference>
<keyword evidence="3" id="KW-0862">Zinc</keyword>
<feature type="region of interest" description="Disordered" evidence="4">
    <location>
        <begin position="1"/>
        <end position="83"/>
    </location>
</feature>
<evidence type="ECO:0000313" key="7">
    <source>
        <dbReference type="Proteomes" id="UP000504603"/>
    </source>
</evidence>
<dbReference type="Pfam" id="PF12906">
    <property type="entry name" value="RINGv"/>
    <property type="match status" value="1"/>
</dbReference>
<dbReference type="InterPro" id="IPR011016">
    <property type="entry name" value="Znf_RING-CH"/>
</dbReference>
<dbReference type="SMART" id="SM00744">
    <property type="entry name" value="RINGv"/>
    <property type="match status" value="1"/>
</dbReference>
<feature type="compositionally biased region" description="Polar residues" evidence="4">
    <location>
        <begin position="1"/>
        <end position="18"/>
    </location>
</feature>
<dbReference type="GO" id="GO:0008270">
    <property type="term" value="F:zinc ion binding"/>
    <property type="evidence" value="ECO:0007669"/>
    <property type="project" value="UniProtKB-KW"/>
</dbReference>
<keyword evidence="5" id="KW-1133">Transmembrane helix</keyword>
<feature type="compositionally biased region" description="Low complexity" evidence="4">
    <location>
        <begin position="29"/>
        <end position="39"/>
    </location>
</feature>
<evidence type="ECO:0000256" key="4">
    <source>
        <dbReference type="SAM" id="MobiDB-lite"/>
    </source>
</evidence>
<evidence type="ECO:0000256" key="5">
    <source>
        <dbReference type="SAM" id="Phobius"/>
    </source>
</evidence>
<feature type="transmembrane region" description="Helical" evidence="5">
    <location>
        <begin position="183"/>
        <end position="205"/>
    </location>
</feature>
<evidence type="ECO:0000256" key="1">
    <source>
        <dbReference type="ARBA" id="ARBA00022723"/>
    </source>
</evidence>
<gene>
    <name evidence="8" type="primary">LOC111026101</name>
</gene>
<keyword evidence="1" id="KW-0479">Metal-binding</keyword>
<organism evidence="7 8">
    <name type="scientific">Momordica charantia</name>
    <name type="common">Bitter gourd</name>
    <name type="synonym">Balsam pear</name>
    <dbReference type="NCBI Taxonomy" id="3673"/>
    <lineage>
        <taxon>Eukaryota</taxon>
        <taxon>Viridiplantae</taxon>
        <taxon>Streptophyta</taxon>
        <taxon>Embryophyta</taxon>
        <taxon>Tracheophyta</taxon>
        <taxon>Spermatophyta</taxon>
        <taxon>Magnoliopsida</taxon>
        <taxon>eudicotyledons</taxon>
        <taxon>Gunneridae</taxon>
        <taxon>Pentapetalae</taxon>
        <taxon>rosids</taxon>
        <taxon>fabids</taxon>
        <taxon>Cucurbitales</taxon>
        <taxon>Cucurbitaceae</taxon>
        <taxon>Momordiceae</taxon>
        <taxon>Momordica</taxon>
    </lineage>
</organism>
<dbReference type="RefSeq" id="XP_022159784.1">
    <property type="nucleotide sequence ID" value="XM_022304092.1"/>
</dbReference>
<sequence length="258" mass="28284">MSECPSNDVKTSTIANSSDESDLEKQRGAQPSASEPSASDADDHTRLTIVVSTGEPKPVSEVPTTTATRLSHEEESPGIVSPKKELLSMASSSDEQCRICQQEKEEALIELGCQCRGGLAKAHRTCIDTWFRTKGSNRCEICQVIAANVSPPQSHHGTNYWIWRIDPTYRTQDPERQHCFSPLWLAFAILIGGLLLDVLISITLGVSALPVNIIIGVIVVLGLGTVFRLALEFFQEWSSTRGLQRVESNITIGYYPAI</sequence>
<accession>A0A6J1E3C4</accession>
<reference evidence="8" key="1">
    <citation type="submission" date="2025-08" db="UniProtKB">
        <authorList>
            <consortium name="RefSeq"/>
        </authorList>
    </citation>
    <scope>IDENTIFICATION</scope>
    <source>
        <strain evidence="8">OHB3-1</strain>
    </source>
</reference>
<evidence type="ECO:0000256" key="2">
    <source>
        <dbReference type="ARBA" id="ARBA00022771"/>
    </source>
</evidence>
<evidence type="ECO:0000259" key="6">
    <source>
        <dbReference type="PROSITE" id="PS51292"/>
    </source>
</evidence>
<protein>
    <submittedName>
        <fullName evidence="8">E3 ubiquitin-protein ligase MARCH2 isoform X2</fullName>
    </submittedName>
</protein>
<dbReference type="AlphaFoldDB" id="A0A6J1E3C4"/>
<dbReference type="Proteomes" id="UP000504603">
    <property type="component" value="Unplaced"/>
</dbReference>
<dbReference type="SUPFAM" id="SSF57850">
    <property type="entry name" value="RING/U-box"/>
    <property type="match status" value="1"/>
</dbReference>
<dbReference type="Gene3D" id="3.30.40.10">
    <property type="entry name" value="Zinc/RING finger domain, C3HC4 (zinc finger)"/>
    <property type="match status" value="1"/>
</dbReference>
<keyword evidence="5" id="KW-0812">Transmembrane</keyword>